<accession>A0A1G4R605</accession>
<evidence type="ECO:0000313" key="4">
    <source>
        <dbReference type="EMBL" id="SCW52246.1"/>
    </source>
</evidence>
<organism evidence="4 5">
    <name type="scientific">Paenibacillus tianmuensis</name>
    <dbReference type="NCBI Taxonomy" id="624147"/>
    <lineage>
        <taxon>Bacteria</taxon>
        <taxon>Bacillati</taxon>
        <taxon>Bacillota</taxon>
        <taxon>Bacilli</taxon>
        <taxon>Bacillales</taxon>
        <taxon>Paenibacillaceae</taxon>
        <taxon>Paenibacillus</taxon>
    </lineage>
</organism>
<feature type="domain" description="Fibronectin type-III" evidence="3">
    <location>
        <begin position="637"/>
        <end position="723"/>
    </location>
</feature>
<name>A0A1G4R605_9BACL</name>
<dbReference type="PROSITE" id="PS50853">
    <property type="entry name" value="FN3"/>
    <property type="match status" value="2"/>
</dbReference>
<dbReference type="PANTHER" id="PTHR46708">
    <property type="entry name" value="TENASCIN"/>
    <property type="match status" value="1"/>
</dbReference>
<reference evidence="5" key="1">
    <citation type="submission" date="2016-10" db="EMBL/GenBank/DDBJ databases">
        <authorList>
            <person name="Varghese N."/>
            <person name="Submissions S."/>
        </authorList>
    </citation>
    <scope>NUCLEOTIDE SEQUENCE [LARGE SCALE GENOMIC DNA]</scope>
    <source>
        <strain evidence="5">CGMCC 1.8946</strain>
    </source>
</reference>
<dbReference type="GO" id="GO:0004553">
    <property type="term" value="F:hydrolase activity, hydrolyzing O-glycosyl compounds"/>
    <property type="evidence" value="ECO:0007669"/>
    <property type="project" value="InterPro"/>
</dbReference>
<dbReference type="EMBL" id="FMTT01000012">
    <property type="protein sequence ID" value="SCW52246.1"/>
    <property type="molecule type" value="Genomic_DNA"/>
</dbReference>
<proteinExistence type="predicted"/>
<evidence type="ECO:0000313" key="5">
    <source>
        <dbReference type="Proteomes" id="UP000198601"/>
    </source>
</evidence>
<dbReference type="AlphaFoldDB" id="A0A1G4R605"/>
<feature type="compositionally biased region" description="Polar residues" evidence="2">
    <location>
        <begin position="708"/>
        <end position="721"/>
    </location>
</feature>
<feature type="region of interest" description="Disordered" evidence="2">
    <location>
        <begin position="708"/>
        <end position="733"/>
    </location>
</feature>
<dbReference type="InterPro" id="IPR013783">
    <property type="entry name" value="Ig-like_fold"/>
</dbReference>
<dbReference type="PANTHER" id="PTHR46708:SF2">
    <property type="entry name" value="FIBRONECTIN TYPE-III DOMAIN-CONTAINING PROTEIN"/>
    <property type="match status" value="1"/>
</dbReference>
<dbReference type="InterPro" id="IPR050991">
    <property type="entry name" value="ECM_Regulatory_Proteins"/>
</dbReference>
<dbReference type="SUPFAM" id="SSF101898">
    <property type="entry name" value="NHL repeat"/>
    <property type="match status" value="1"/>
</dbReference>
<dbReference type="InterPro" id="IPR008965">
    <property type="entry name" value="CBM2/CBM3_carb-bd_dom_sf"/>
</dbReference>
<dbReference type="Proteomes" id="UP000198601">
    <property type="component" value="Unassembled WGS sequence"/>
</dbReference>
<dbReference type="InterPro" id="IPR002105">
    <property type="entry name" value="Dockerin_1_rpt"/>
</dbReference>
<evidence type="ECO:0000259" key="3">
    <source>
        <dbReference type="PROSITE" id="PS50853"/>
    </source>
</evidence>
<dbReference type="GO" id="GO:0030246">
    <property type="term" value="F:carbohydrate binding"/>
    <property type="evidence" value="ECO:0007669"/>
    <property type="project" value="InterPro"/>
</dbReference>
<dbReference type="InterPro" id="IPR018247">
    <property type="entry name" value="EF_Hand_1_Ca_BS"/>
</dbReference>
<feature type="domain" description="Fibronectin type-III" evidence="3">
    <location>
        <begin position="735"/>
        <end position="824"/>
    </location>
</feature>
<dbReference type="InterPro" id="IPR036439">
    <property type="entry name" value="Dockerin_dom_sf"/>
</dbReference>
<dbReference type="GO" id="GO:0000272">
    <property type="term" value="P:polysaccharide catabolic process"/>
    <property type="evidence" value="ECO:0007669"/>
    <property type="project" value="InterPro"/>
</dbReference>
<dbReference type="InterPro" id="IPR036116">
    <property type="entry name" value="FN3_sf"/>
</dbReference>
<dbReference type="CDD" id="cd14254">
    <property type="entry name" value="Dockerin_II"/>
    <property type="match status" value="1"/>
</dbReference>
<keyword evidence="1" id="KW-0677">Repeat</keyword>
<dbReference type="Gene3D" id="1.10.1330.10">
    <property type="entry name" value="Dockerin domain"/>
    <property type="match status" value="1"/>
</dbReference>
<dbReference type="SUPFAM" id="SSF63446">
    <property type="entry name" value="Type I dockerin domain"/>
    <property type="match status" value="1"/>
</dbReference>
<protein>
    <submittedName>
        <fullName evidence="4">Fibronectin type III domain-containing protein</fullName>
    </submittedName>
</protein>
<dbReference type="STRING" id="624147.SAMN04487970_101261"/>
<dbReference type="InterPro" id="IPR003961">
    <property type="entry name" value="FN3_dom"/>
</dbReference>
<dbReference type="SUPFAM" id="SSF49265">
    <property type="entry name" value="Fibronectin type III"/>
    <property type="match status" value="2"/>
</dbReference>
<dbReference type="Gene3D" id="2.60.40.10">
    <property type="entry name" value="Immunoglobulins"/>
    <property type="match status" value="4"/>
</dbReference>
<dbReference type="Pfam" id="PF00041">
    <property type="entry name" value="fn3"/>
    <property type="match status" value="2"/>
</dbReference>
<evidence type="ECO:0000256" key="1">
    <source>
        <dbReference type="ARBA" id="ARBA00022737"/>
    </source>
</evidence>
<dbReference type="CDD" id="cd00063">
    <property type="entry name" value="FN3"/>
    <property type="match status" value="3"/>
</dbReference>
<evidence type="ECO:0000256" key="2">
    <source>
        <dbReference type="SAM" id="MobiDB-lite"/>
    </source>
</evidence>
<dbReference type="SMART" id="SM00060">
    <property type="entry name" value="FN3"/>
    <property type="match status" value="3"/>
</dbReference>
<keyword evidence="5" id="KW-1185">Reference proteome</keyword>
<dbReference type="Pfam" id="PF00404">
    <property type="entry name" value="Dockerin_1"/>
    <property type="match status" value="1"/>
</dbReference>
<dbReference type="Gene3D" id="2.60.40.680">
    <property type="match status" value="1"/>
</dbReference>
<dbReference type="SUPFAM" id="SSF49384">
    <property type="entry name" value="Carbohydrate-binding domain"/>
    <property type="match status" value="1"/>
</dbReference>
<dbReference type="PROSITE" id="PS00018">
    <property type="entry name" value="EF_HAND_1"/>
    <property type="match status" value="2"/>
</dbReference>
<gene>
    <name evidence="4" type="ORF">SAMN04487970_101261</name>
</gene>
<dbReference type="CDD" id="cd08547">
    <property type="entry name" value="Type_II_cohesin"/>
    <property type="match status" value="1"/>
</dbReference>
<dbReference type="RefSeq" id="WP_245719615.1">
    <property type="nucleotide sequence ID" value="NZ_FMTT01000012.1"/>
</dbReference>
<sequence>MKKSLYLLGLFMLLFLLPPKLILADGTISIDVNTEIKGADLDEVSISASVQSDYEIKEVRAVLQDRQVTLTKAKAYSPWTGKLSLQGLSKGTYTLTVTAADYGNQTRQKETTIKFLGRSTITVTEPGGFSVIRDGRVRVQAKAVDGLGKPLSLSLGYTINGRYNSGYMLEWFDAKEYEGKSIRFHFTSEDSNGHRESVDKDVFIERGLRLKETRSVDGKILDQDGNRILYKGQDGMLRIRNLTDGQEVTIPYKSTIDPAIDTIREKLTPTGAIFEGFSHYFVRDPRYKVWKWDGSGLECLTPGNDEYAMWKIIDVKGDYGLYHSPQGASIVNFTSGSVKVIPASVNAGVLTSDGGVLFVADGDGLFRYNPDGTVTTLVQSDKAFSGIAASGNYVLFNDYSKIYMYDGVQMSVIKEADGFNVEAGSGYQINGGWIAYIKKNASGSPQLFLRSPQGLEKQLTYFSSAPKLQYLHDDGSVAFSLGGKTYICPVNEEPTQVSSDLGRTAYDTRLGGWYKLLGNGIYQIYTGPQEADVTPPEWPAGSSLTVTDLTYRSAVLNWPQASDDKGVTAYLIYKQGRLDQVIKAPALQTKLEDLINLGGAEYKFEVIAEDAAGNRSQALHTVIIPPVYDYRPPTWDNGNTLTVTDVTYDSAKLSWPPAVDNIKVLRYALYLDGKRVGEVQGDTTKYDITGLTPGKTYQVTVIAEDEYNQSSNNPTATITTPSKPPKGDNSPPVWPNGDVLTVTDITYNSISLQWKPAQDNVGVASYEIYRDNLLSGTVVGSVYRYTAGGLAPGQTYVFSVIAKDAAGNVSLNNPVVSVTTTVYGGPRPSVGTLSLQAKPGALDVGSVLELNLKADSVQDLYAFLAKMKYDPDRFRLGQVLLHTDFGVENQSAVLSKNTGTAGEVKLAGSLIGRVPGKTGNLHLITLKFVVQKAGKSDFTLLPGSSLSDSQGQTRTLSESFTLTINAGSGDFDNDGKITLHDLVLISRQNGMAIGQPGFDARFDVNNDGKIDMTDIQYIANKVAAGG</sequence>